<dbReference type="OrthoDB" id="9785707at2"/>
<sequence length="56" mass="6219">MHVLEGFPGIGADRAERLIQYFGSLQNVFISPESELVKVEGIGKTIARQMRMVLGE</sequence>
<dbReference type="InterPro" id="IPR010994">
    <property type="entry name" value="RuvA_2-like"/>
</dbReference>
<dbReference type="AlphaFoldDB" id="A0A2T0WL74"/>
<feature type="domain" description="Helix-hairpin-helix DNA-binding motif class 1" evidence="3">
    <location>
        <begin position="34"/>
        <end position="53"/>
    </location>
</feature>
<accession>A0A2T0WL74</accession>
<evidence type="ECO:0000259" key="3">
    <source>
        <dbReference type="SMART" id="SM00278"/>
    </source>
</evidence>
<keyword evidence="2" id="KW-0234">DNA repair</keyword>
<keyword evidence="5" id="KW-1185">Reference proteome</keyword>
<reference evidence="4 5" key="1">
    <citation type="submission" date="2018-03" db="EMBL/GenBank/DDBJ databases">
        <title>Genomic Encyclopedia of Archaeal and Bacterial Type Strains, Phase II (KMG-II): from individual species to whole genera.</title>
        <authorList>
            <person name="Goeker M."/>
        </authorList>
    </citation>
    <scope>NUCLEOTIDE SEQUENCE [LARGE SCALE GENOMIC DNA]</scope>
    <source>
        <strain evidence="4 5">DSM 27929</strain>
    </source>
</reference>
<evidence type="ECO:0000313" key="4">
    <source>
        <dbReference type="EMBL" id="PRY87459.1"/>
    </source>
</evidence>
<dbReference type="SMART" id="SM00278">
    <property type="entry name" value="HhH1"/>
    <property type="match status" value="2"/>
</dbReference>
<proteinExistence type="predicted"/>
<name>A0A2T0WL74_9BACT</name>
<keyword evidence="1" id="KW-0227">DNA damage</keyword>
<dbReference type="RefSeq" id="WP_106133752.1">
    <property type="nucleotide sequence ID" value="NZ_PVTR01000006.1"/>
</dbReference>
<dbReference type="Pfam" id="PF12826">
    <property type="entry name" value="HHH_2"/>
    <property type="match status" value="1"/>
</dbReference>
<dbReference type="InterPro" id="IPR041663">
    <property type="entry name" value="DisA/LigA_HHH"/>
</dbReference>
<evidence type="ECO:0000256" key="2">
    <source>
        <dbReference type="ARBA" id="ARBA00023204"/>
    </source>
</evidence>
<organism evidence="4 5">
    <name type="scientific">Mongoliibacter ruber</name>
    <dbReference type="NCBI Taxonomy" id="1750599"/>
    <lineage>
        <taxon>Bacteria</taxon>
        <taxon>Pseudomonadati</taxon>
        <taxon>Bacteroidota</taxon>
        <taxon>Cytophagia</taxon>
        <taxon>Cytophagales</taxon>
        <taxon>Cyclobacteriaceae</taxon>
        <taxon>Mongoliibacter</taxon>
    </lineage>
</organism>
<evidence type="ECO:0000313" key="5">
    <source>
        <dbReference type="Proteomes" id="UP000238157"/>
    </source>
</evidence>
<dbReference type="GO" id="GO:0006281">
    <property type="term" value="P:DNA repair"/>
    <property type="evidence" value="ECO:0007669"/>
    <property type="project" value="UniProtKB-KW"/>
</dbReference>
<protein>
    <submittedName>
        <fullName evidence="4">Helix-hairpin-helix protein</fullName>
    </submittedName>
</protein>
<comment type="caution">
    <text evidence="4">The sequence shown here is derived from an EMBL/GenBank/DDBJ whole genome shotgun (WGS) entry which is preliminary data.</text>
</comment>
<dbReference type="Gene3D" id="1.10.150.20">
    <property type="entry name" value="5' to 3' exonuclease, C-terminal subdomain"/>
    <property type="match status" value="1"/>
</dbReference>
<dbReference type="GO" id="GO:0003677">
    <property type="term" value="F:DNA binding"/>
    <property type="evidence" value="ECO:0007669"/>
    <property type="project" value="InterPro"/>
</dbReference>
<gene>
    <name evidence="4" type="ORF">CLW00_10678</name>
</gene>
<dbReference type="EMBL" id="PVTR01000006">
    <property type="protein sequence ID" value="PRY87459.1"/>
    <property type="molecule type" value="Genomic_DNA"/>
</dbReference>
<feature type="domain" description="Helix-hairpin-helix DNA-binding motif class 1" evidence="3">
    <location>
        <begin position="2"/>
        <end position="21"/>
    </location>
</feature>
<dbReference type="Proteomes" id="UP000238157">
    <property type="component" value="Unassembled WGS sequence"/>
</dbReference>
<evidence type="ECO:0000256" key="1">
    <source>
        <dbReference type="ARBA" id="ARBA00022763"/>
    </source>
</evidence>
<dbReference type="SUPFAM" id="SSF47781">
    <property type="entry name" value="RuvA domain 2-like"/>
    <property type="match status" value="1"/>
</dbReference>
<dbReference type="InterPro" id="IPR003583">
    <property type="entry name" value="Hlx-hairpin-Hlx_DNA-bd_motif"/>
</dbReference>